<dbReference type="InterPro" id="IPR027995">
    <property type="entry name" value="Galactosyl_T_N"/>
</dbReference>
<dbReference type="InterPro" id="IPR027791">
    <property type="entry name" value="Galactosyl_T_C"/>
</dbReference>
<dbReference type="UniPathway" id="UPA00378"/>
<comment type="pathway">
    <text evidence="2">Protein modification; protein glycosylation.</text>
</comment>
<feature type="region of interest" description="Disordered" evidence="11">
    <location>
        <begin position="339"/>
        <end position="363"/>
    </location>
</feature>
<reference evidence="14" key="1">
    <citation type="journal article" date="2020" name="Nature">
        <title>Giant virus diversity and host interactions through global metagenomics.</title>
        <authorList>
            <person name="Schulz F."/>
            <person name="Roux S."/>
            <person name="Paez-Espino D."/>
            <person name="Jungbluth S."/>
            <person name="Walsh D.A."/>
            <person name="Denef V.J."/>
            <person name="McMahon K.D."/>
            <person name="Konstantinidis K.T."/>
            <person name="Eloe-Fadrosh E.A."/>
            <person name="Kyrpides N.C."/>
            <person name="Woyke T."/>
        </authorList>
    </citation>
    <scope>NUCLEOTIDE SEQUENCE</scope>
    <source>
        <strain evidence="14">GVMAG-M-3300022752-66</strain>
    </source>
</reference>
<evidence type="ECO:0000256" key="6">
    <source>
        <dbReference type="ARBA" id="ARBA00022692"/>
    </source>
</evidence>
<dbReference type="Pfam" id="PF13733">
    <property type="entry name" value="Glyco_transf_7N"/>
    <property type="match status" value="1"/>
</dbReference>
<evidence type="ECO:0000256" key="5">
    <source>
        <dbReference type="ARBA" id="ARBA00022679"/>
    </source>
</evidence>
<dbReference type="Gene3D" id="3.90.550.10">
    <property type="entry name" value="Spore Coat Polysaccharide Biosynthesis Protein SpsA, Chain A"/>
    <property type="match status" value="1"/>
</dbReference>
<evidence type="ECO:0000313" key="14">
    <source>
        <dbReference type="EMBL" id="QHT08290.1"/>
    </source>
</evidence>
<evidence type="ECO:0000256" key="8">
    <source>
        <dbReference type="ARBA" id="ARBA00022989"/>
    </source>
</evidence>
<dbReference type="GO" id="GO:0008378">
    <property type="term" value="F:galactosyltransferase activity"/>
    <property type="evidence" value="ECO:0007669"/>
    <property type="project" value="TreeGrafter"/>
</dbReference>
<sequence length="363" mass="42499">MTTTEKIPNRIFIVPYRNRREQKFFFSNQMNFILENEDDYEIYFVHQCDSRNFNRGATKNIGFLAMKEKYPNDYQNITFIFNDVDTLPFHRIFNYQTTHGVVTHYYGFDTALGGIVVMKGFDFELINGYPNYWGWGMEDACLQKRSLKNGLTINRSHFYKIGSPEILQLFDGVSRLVSRRDPERMKNDNGMDGLRTIQNLMYSVDAESLNPNDNIFVVSNSKMMVINVTNFITLISFDEDEFHKYDLREPVRNVMFPNENTQYIDNTIVTTDHWKDIPNYPIREERRNSETTAAEINQYIQNIRIQNTASVPPQSKSVQQIFIKKPTINTQSASYIFSQENSKNYPRPRSTTSANIKLGGVRK</sequence>
<evidence type="ECO:0000256" key="2">
    <source>
        <dbReference type="ARBA" id="ARBA00004922"/>
    </source>
</evidence>
<dbReference type="GO" id="GO:0016020">
    <property type="term" value="C:membrane"/>
    <property type="evidence" value="ECO:0007669"/>
    <property type="project" value="UniProtKB-SubCell"/>
</dbReference>
<comment type="similarity">
    <text evidence="3">Belongs to the glycosyltransferase 7 family.</text>
</comment>
<evidence type="ECO:0000256" key="3">
    <source>
        <dbReference type="ARBA" id="ARBA00005735"/>
    </source>
</evidence>
<evidence type="ECO:0000256" key="1">
    <source>
        <dbReference type="ARBA" id="ARBA00004606"/>
    </source>
</evidence>
<organism evidence="14">
    <name type="scientific">viral metagenome</name>
    <dbReference type="NCBI Taxonomy" id="1070528"/>
    <lineage>
        <taxon>unclassified sequences</taxon>
        <taxon>metagenomes</taxon>
        <taxon>organismal metagenomes</taxon>
    </lineage>
</organism>
<dbReference type="InterPro" id="IPR003859">
    <property type="entry name" value="Galactosyl_T"/>
</dbReference>
<evidence type="ECO:0000256" key="11">
    <source>
        <dbReference type="SAM" id="MobiDB-lite"/>
    </source>
</evidence>
<keyword evidence="7" id="KW-0735">Signal-anchor</keyword>
<dbReference type="PANTHER" id="PTHR19300:SF57">
    <property type="entry name" value="BETA-1,4-N-ACETYLGALACTOSAMINYLTRANSFERASE"/>
    <property type="match status" value="1"/>
</dbReference>
<proteinExistence type="inferred from homology"/>
<feature type="compositionally biased region" description="Polar residues" evidence="11">
    <location>
        <begin position="339"/>
        <end position="355"/>
    </location>
</feature>
<dbReference type="AlphaFoldDB" id="A0A6C0CWH4"/>
<dbReference type="PRINTS" id="PR02050">
    <property type="entry name" value="B14GALTRFASE"/>
</dbReference>
<evidence type="ECO:0000256" key="4">
    <source>
        <dbReference type="ARBA" id="ARBA00022676"/>
    </source>
</evidence>
<dbReference type="GO" id="GO:0005794">
    <property type="term" value="C:Golgi apparatus"/>
    <property type="evidence" value="ECO:0007669"/>
    <property type="project" value="TreeGrafter"/>
</dbReference>
<keyword evidence="10" id="KW-0325">Glycoprotein</keyword>
<dbReference type="Pfam" id="PF02709">
    <property type="entry name" value="Glyco_transf_7C"/>
    <property type="match status" value="1"/>
</dbReference>
<keyword evidence="6" id="KW-0812">Transmembrane</keyword>
<dbReference type="InterPro" id="IPR029044">
    <property type="entry name" value="Nucleotide-diphossugar_trans"/>
</dbReference>
<evidence type="ECO:0000256" key="9">
    <source>
        <dbReference type="ARBA" id="ARBA00023136"/>
    </source>
</evidence>
<accession>A0A6C0CWH4</accession>
<dbReference type="PANTHER" id="PTHR19300">
    <property type="entry name" value="BETA-1,4-GALACTOSYLTRANSFERASE"/>
    <property type="match status" value="1"/>
</dbReference>
<protein>
    <recommendedName>
        <fullName evidence="15">Galactosyltransferase C-terminal domain-containing protein</fullName>
    </recommendedName>
</protein>
<evidence type="ECO:0008006" key="15">
    <source>
        <dbReference type="Google" id="ProtNLM"/>
    </source>
</evidence>
<dbReference type="EMBL" id="MN739493">
    <property type="protein sequence ID" value="QHT08290.1"/>
    <property type="molecule type" value="Genomic_DNA"/>
</dbReference>
<evidence type="ECO:0000256" key="10">
    <source>
        <dbReference type="ARBA" id="ARBA00023180"/>
    </source>
</evidence>
<evidence type="ECO:0000256" key="7">
    <source>
        <dbReference type="ARBA" id="ARBA00022968"/>
    </source>
</evidence>
<comment type="subcellular location">
    <subcellularLocation>
        <location evidence="1">Membrane</location>
        <topology evidence="1">Single-pass type II membrane protein</topology>
    </subcellularLocation>
</comment>
<keyword evidence="4" id="KW-0328">Glycosyltransferase</keyword>
<dbReference type="GO" id="GO:0005975">
    <property type="term" value="P:carbohydrate metabolic process"/>
    <property type="evidence" value="ECO:0007669"/>
    <property type="project" value="InterPro"/>
</dbReference>
<evidence type="ECO:0000259" key="13">
    <source>
        <dbReference type="Pfam" id="PF13733"/>
    </source>
</evidence>
<keyword evidence="9" id="KW-0472">Membrane</keyword>
<dbReference type="SUPFAM" id="SSF53448">
    <property type="entry name" value="Nucleotide-diphospho-sugar transferases"/>
    <property type="match status" value="1"/>
</dbReference>
<name>A0A6C0CWH4_9ZZZZ</name>
<keyword evidence="5" id="KW-0808">Transferase</keyword>
<keyword evidence="8" id="KW-1133">Transmembrane helix</keyword>
<evidence type="ECO:0000259" key="12">
    <source>
        <dbReference type="Pfam" id="PF02709"/>
    </source>
</evidence>
<feature type="domain" description="Galactosyltransferase N-terminal" evidence="13">
    <location>
        <begin position="12"/>
        <end position="91"/>
    </location>
</feature>
<feature type="domain" description="Galactosyltransferase C-terminal" evidence="12">
    <location>
        <begin position="105"/>
        <end position="158"/>
    </location>
</feature>